<reference evidence="12 13" key="1">
    <citation type="submission" date="2016-12" db="EMBL/GenBank/DDBJ databases">
        <title>The genomes of Aspergillus section Nigri reveals drivers in fungal speciation.</title>
        <authorList>
            <consortium name="DOE Joint Genome Institute"/>
            <person name="Vesth T.C."/>
            <person name="Nybo J."/>
            <person name="Theobald S."/>
            <person name="Brandl J."/>
            <person name="Frisvad J.C."/>
            <person name="Nielsen K.F."/>
            <person name="Lyhne E.K."/>
            <person name="Kogle M.E."/>
            <person name="Kuo A."/>
            <person name="Riley R."/>
            <person name="Clum A."/>
            <person name="Nolan M."/>
            <person name="Lipzen A."/>
            <person name="Salamov A."/>
            <person name="Henrissat B."/>
            <person name="Wiebenga A."/>
            <person name="De Vries R.P."/>
            <person name="Grigoriev I.V."/>
            <person name="Mortensen U.H."/>
            <person name="Andersen M.R."/>
            <person name="Baker S.E."/>
        </authorList>
    </citation>
    <scope>NUCLEOTIDE SEQUENCE [LARGE SCALE GENOMIC DNA]</scope>
    <source>
        <strain evidence="12 13">CBS 115572</strain>
    </source>
</reference>
<proteinExistence type="inferred from homology"/>
<dbReference type="Pfam" id="PF08492">
    <property type="entry name" value="SRP72"/>
    <property type="match status" value="1"/>
</dbReference>
<dbReference type="Proteomes" id="UP000246702">
    <property type="component" value="Unassembled WGS sequence"/>
</dbReference>
<keyword evidence="8 9" id="KW-0687">Ribonucleoprotein</keyword>
<dbReference type="SUPFAM" id="SSF48452">
    <property type="entry name" value="TPR-like"/>
    <property type="match status" value="1"/>
</dbReference>
<comment type="caution">
    <text evidence="12">The sequence shown here is derived from an EMBL/GenBank/DDBJ whole genome shotgun (WGS) entry which is preliminary data.</text>
</comment>
<dbReference type="InterPro" id="IPR031545">
    <property type="entry name" value="SRP72_TPR-like"/>
</dbReference>
<dbReference type="GO" id="GO:0043022">
    <property type="term" value="F:ribosome binding"/>
    <property type="evidence" value="ECO:0007669"/>
    <property type="project" value="TreeGrafter"/>
</dbReference>
<evidence type="ECO:0000256" key="6">
    <source>
        <dbReference type="ARBA" id="ARBA00022824"/>
    </source>
</evidence>
<comment type="function">
    <text evidence="9">Component of the signal recognition particle (SRP) complex, a ribonucleoprotein complex that mediates the cotranslational targeting of secretory and membrane proteins to the endoplasmic reticulum (ER).</text>
</comment>
<keyword evidence="13" id="KW-1185">Reference proteome</keyword>
<dbReference type="OrthoDB" id="5421607at2759"/>
<dbReference type="STRING" id="1450535.A0A317WQ05"/>
<evidence type="ECO:0000256" key="2">
    <source>
        <dbReference type="ARBA" id="ARBA00004496"/>
    </source>
</evidence>
<dbReference type="GO" id="GO:0005783">
    <property type="term" value="C:endoplasmic reticulum"/>
    <property type="evidence" value="ECO:0007669"/>
    <property type="project" value="UniProtKB-SubCell"/>
</dbReference>
<evidence type="ECO:0000256" key="5">
    <source>
        <dbReference type="ARBA" id="ARBA00022490"/>
    </source>
</evidence>
<dbReference type="AlphaFoldDB" id="A0A317WQ05"/>
<gene>
    <name evidence="12" type="ORF">BO94DRAFT_566063</name>
</gene>
<dbReference type="GO" id="GO:0006614">
    <property type="term" value="P:SRP-dependent cotranslational protein targeting to membrane"/>
    <property type="evidence" value="ECO:0007669"/>
    <property type="project" value="UniProtKB-UniRule"/>
</dbReference>
<dbReference type="InterPro" id="IPR011990">
    <property type="entry name" value="TPR-like_helical_dom_sf"/>
</dbReference>
<dbReference type="FunFam" id="1.25.40.10:FF:000512">
    <property type="entry name" value="Signal recognition particle subunit SRP72"/>
    <property type="match status" value="1"/>
</dbReference>
<dbReference type="GO" id="GO:0005786">
    <property type="term" value="C:signal recognition particle, endoplasmic reticulum targeting"/>
    <property type="evidence" value="ECO:0007669"/>
    <property type="project" value="UniProtKB-UniRule"/>
</dbReference>
<dbReference type="GO" id="GO:0008312">
    <property type="term" value="F:7S RNA binding"/>
    <property type="evidence" value="ECO:0007669"/>
    <property type="project" value="InterPro"/>
</dbReference>
<dbReference type="InterPro" id="IPR026270">
    <property type="entry name" value="SRP72"/>
</dbReference>
<evidence type="ECO:0000313" key="13">
    <source>
        <dbReference type="Proteomes" id="UP000246702"/>
    </source>
</evidence>
<feature type="compositionally biased region" description="Basic and acidic residues" evidence="10">
    <location>
        <begin position="572"/>
        <end position="595"/>
    </location>
</feature>
<sequence>MAAQSLSSLLQRASIDDHEEVLQSSNAALAKSKSDLHAQHAKAVALLKLDRYDDCLRVFEEAGDGLKKRAALEYAYALYKCGQLEPAIEVVSRLAGERGALHLEAQASYRSEKFRRAAEIYEELSKGETSLYNEENDLRINSWATDAQLQWKGYPEFVRHSRPTRDDLEAFETVYNAACLSIAKGEFQQGEVLLKRAKELCRTSEDLTPEDRAAELLPIAVQQLYVLLRQGKSEEAQSVLEEISVGDIPELSTRKIAQTNITLARGTTTNPFALYKALHETPDSADSDKLFEYQDNIATGNTHSADLLVHKYDGIIRSTSKALAQAAYPSTEPRVNLLSVYNAAAHAHGETGTKALKPILAALEKRPKDLGLTLTAVQLYVSAGNTTSAITTLERTVQLLDESISEQDKEVRFNPGLLSILVSLYKLEGRKVQIRGELAKAATYWQSQAEPPASLLRAAAASLLHSSDRSDLVTAGDLFKSLYQNDTNDRYAVAGYVASQATLDYSKVQAQVDSLPTVADLISGVNVASLESAGISPSSSANAAAAAAMAGARKRPANKDNRVTKRIRQSRLPKDYDPSKTADPERWLPLRDRSSYRPRAGRASSALRSGHRVVSCTRRLRSRPLRPQVSSRSLKAGGQLEEKEEGQATRLAFASRIYHRKFVVAQSM</sequence>
<organism evidence="12 13">
    <name type="scientific">Aspergillus sclerotioniger CBS 115572</name>
    <dbReference type="NCBI Taxonomy" id="1450535"/>
    <lineage>
        <taxon>Eukaryota</taxon>
        <taxon>Fungi</taxon>
        <taxon>Dikarya</taxon>
        <taxon>Ascomycota</taxon>
        <taxon>Pezizomycotina</taxon>
        <taxon>Eurotiomycetes</taxon>
        <taxon>Eurotiomycetidae</taxon>
        <taxon>Eurotiales</taxon>
        <taxon>Aspergillaceae</taxon>
        <taxon>Aspergillus</taxon>
        <taxon>Aspergillus subgen. Circumdati</taxon>
    </lineage>
</organism>
<comment type="similarity">
    <text evidence="3 9">Belongs to the SRP72 family.</text>
</comment>
<dbReference type="InterPro" id="IPR013699">
    <property type="entry name" value="Signal_recog_part_SRP72_RNA-bd"/>
</dbReference>
<accession>A0A317WQ05</accession>
<evidence type="ECO:0000256" key="1">
    <source>
        <dbReference type="ARBA" id="ARBA00004240"/>
    </source>
</evidence>
<comment type="subcellular location">
    <subcellularLocation>
        <location evidence="2 9">Cytoplasm</location>
    </subcellularLocation>
    <subcellularLocation>
        <location evidence="1">Endoplasmic reticulum</location>
    </subcellularLocation>
</comment>
<dbReference type="EMBL" id="MSFK01000014">
    <property type="protein sequence ID" value="PWY87207.1"/>
    <property type="molecule type" value="Genomic_DNA"/>
</dbReference>
<evidence type="ECO:0000256" key="10">
    <source>
        <dbReference type="SAM" id="MobiDB-lite"/>
    </source>
</evidence>
<keyword evidence="5 9" id="KW-0963">Cytoplasm</keyword>
<protein>
    <recommendedName>
        <fullName evidence="4 9">Signal recognition particle subunit SRP72</fullName>
    </recommendedName>
</protein>
<name>A0A317WQ05_9EURO</name>
<dbReference type="GeneID" id="37116680"/>
<evidence type="ECO:0000256" key="7">
    <source>
        <dbReference type="ARBA" id="ARBA00023135"/>
    </source>
</evidence>
<keyword evidence="7 9" id="KW-0733">Signal recognition particle</keyword>
<dbReference type="PANTHER" id="PTHR14094:SF9">
    <property type="entry name" value="SIGNAL RECOGNITION PARTICLE SUBUNIT SRP72"/>
    <property type="match status" value="1"/>
</dbReference>
<dbReference type="Pfam" id="PF17004">
    <property type="entry name" value="SRP_TPR_like"/>
    <property type="match status" value="1"/>
</dbReference>
<evidence type="ECO:0000256" key="3">
    <source>
        <dbReference type="ARBA" id="ARBA00007676"/>
    </source>
</evidence>
<dbReference type="PANTHER" id="PTHR14094">
    <property type="entry name" value="SIGNAL RECOGNITION PARTICLE 72"/>
    <property type="match status" value="1"/>
</dbReference>
<evidence type="ECO:0000256" key="9">
    <source>
        <dbReference type="PIRNR" id="PIRNR038922"/>
    </source>
</evidence>
<feature type="region of interest" description="Disordered" evidence="10">
    <location>
        <begin position="551"/>
        <end position="643"/>
    </location>
</feature>
<feature type="domain" description="Signal recognition particle SRP72 subunit RNA-binding" evidence="11">
    <location>
        <begin position="551"/>
        <end position="598"/>
    </location>
</feature>
<evidence type="ECO:0000256" key="4">
    <source>
        <dbReference type="ARBA" id="ARBA00018350"/>
    </source>
</evidence>
<keyword evidence="6" id="KW-0256">Endoplasmic reticulum</keyword>
<evidence type="ECO:0000259" key="11">
    <source>
        <dbReference type="Pfam" id="PF08492"/>
    </source>
</evidence>
<dbReference type="PIRSF" id="PIRSF038922">
    <property type="entry name" value="SRP72"/>
    <property type="match status" value="1"/>
</dbReference>
<evidence type="ECO:0000313" key="12">
    <source>
        <dbReference type="EMBL" id="PWY87207.1"/>
    </source>
</evidence>
<dbReference type="Gene3D" id="1.25.40.10">
    <property type="entry name" value="Tetratricopeptide repeat domain"/>
    <property type="match status" value="2"/>
</dbReference>
<evidence type="ECO:0000256" key="8">
    <source>
        <dbReference type="ARBA" id="ARBA00023274"/>
    </source>
</evidence>
<dbReference type="RefSeq" id="XP_025467415.1">
    <property type="nucleotide sequence ID" value="XM_025614537.1"/>
</dbReference>